<dbReference type="GO" id="GO:0009751">
    <property type="term" value="P:response to salicylic acid"/>
    <property type="evidence" value="ECO:0007669"/>
    <property type="project" value="UniProtKB-ARBA"/>
</dbReference>
<dbReference type="GO" id="GO:0042542">
    <property type="term" value="P:response to hydrogen peroxide"/>
    <property type="evidence" value="ECO:0007669"/>
    <property type="project" value="UniProtKB-ARBA"/>
</dbReference>
<evidence type="ECO:0000256" key="3">
    <source>
        <dbReference type="ARBA" id="ARBA00023125"/>
    </source>
</evidence>
<keyword evidence="10" id="KW-1185">Reference proteome</keyword>
<comment type="subcellular location">
    <subcellularLocation>
        <location evidence="1">Nucleus</location>
    </subcellularLocation>
</comment>
<dbReference type="EMBL" id="BPVZ01000010">
    <property type="protein sequence ID" value="GKU96691.1"/>
    <property type="molecule type" value="Genomic_DNA"/>
</dbReference>
<comment type="similarity">
    <text evidence="6">Belongs to the WRKY group III family.</text>
</comment>
<dbReference type="FunFam" id="2.20.25.80:FF:000009">
    <property type="entry name" value="WRKY transcription factor 53"/>
    <property type="match status" value="1"/>
</dbReference>
<dbReference type="SUPFAM" id="SSF118290">
    <property type="entry name" value="WRKY DNA-binding domain"/>
    <property type="match status" value="1"/>
</dbReference>
<feature type="transmembrane region" description="Helical" evidence="7">
    <location>
        <begin position="261"/>
        <end position="284"/>
    </location>
</feature>
<dbReference type="InterPro" id="IPR036576">
    <property type="entry name" value="WRKY_dom_sf"/>
</dbReference>
<accession>A0AAV5IEW3</accession>
<dbReference type="AlphaFoldDB" id="A0AAV5IEW3"/>
<keyword evidence="4" id="KW-0804">Transcription</keyword>
<dbReference type="Pfam" id="PF03106">
    <property type="entry name" value="WRKY"/>
    <property type="match status" value="1"/>
</dbReference>
<proteinExistence type="inferred from homology"/>
<dbReference type="GO" id="GO:0010193">
    <property type="term" value="P:response to ozone"/>
    <property type="evidence" value="ECO:0007669"/>
    <property type="project" value="UniProtKB-ARBA"/>
</dbReference>
<dbReference type="GO" id="GO:0000976">
    <property type="term" value="F:transcription cis-regulatory region binding"/>
    <property type="evidence" value="ECO:0007669"/>
    <property type="project" value="TreeGrafter"/>
</dbReference>
<keyword evidence="7" id="KW-1133">Transmembrane helix</keyword>
<dbReference type="GO" id="GO:0003700">
    <property type="term" value="F:DNA-binding transcription factor activity"/>
    <property type="evidence" value="ECO:0007669"/>
    <property type="project" value="InterPro"/>
</dbReference>
<dbReference type="PANTHER" id="PTHR32096:SF133">
    <property type="entry name" value="WRKY TRANSCRIPTION FACTOR 41-RELATED"/>
    <property type="match status" value="1"/>
</dbReference>
<dbReference type="PROSITE" id="PS50811">
    <property type="entry name" value="WRKY"/>
    <property type="match status" value="1"/>
</dbReference>
<gene>
    <name evidence="9" type="ORF">SLEP1_g9900</name>
</gene>
<evidence type="ECO:0000256" key="7">
    <source>
        <dbReference type="SAM" id="Phobius"/>
    </source>
</evidence>
<keyword evidence="7" id="KW-0812">Transmembrane</keyword>
<comment type="caution">
    <text evidence="9">The sequence shown here is derived from an EMBL/GenBank/DDBJ whole genome shotgun (WGS) entry which is preliminary data.</text>
</comment>
<evidence type="ECO:0000313" key="10">
    <source>
        <dbReference type="Proteomes" id="UP001054252"/>
    </source>
</evidence>
<evidence type="ECO:0000256" key="6">
    <source>
        <dbReference type="ARBA" id="ARBA00060850"/>
    </source>
</evidence>
<keyword evidence="7" id="KW-0472">Membrane</keyword>
<keyword evidence="3" id="KW-0238">DNA-binding</keyword>
<protein>
    <recommendedName>
        <fullName evidence="8">WRKY domain-containing protein</fullName>
    </recommendedName>
</protein>
<evidence type="ECO:0000256" key="4">
    <source>
        <dbReference type="ARBA" id="ARBA00023163"/>
    </source>
</evidence>
<dbReference type="Proteomes" id="UP001054252">
    <property type="component" value="Unassembled WGS sequence"/>
</dbReference>
<dbReference type="Gene3D" id="2.20.25.80">
    <property type="entry name" value="WRKY domain"/>
    <property type="match status" value="1"/>
</dbReference>
<keyword evidence="2" id="KW-0805">Transcription regulation</keyword>
<evidence type="ECO:0000256" key="2">
    <source>
        <dbReference type="ARBA" id="ARBA00023015"/>
    </source>
</evidence>
<name>A0AAV5IEW3_9ROSI</name>
<evidence type="ECO:0000259" key="8">
    <source>
        <dbReference type="PROSITE" id="PS50811"/>
    </source>
</evidence>
<evidence type="ECO:0000256" key="1">
    <source>
        <dbReference type="ARBA" id="ARBA00004123"/>
    </source>
</evidence>
<dbReference type="SMART" id="SM00774">
    <property type="entry name" value="WRKY"/>
    <property type="match status" value="1"/>
</dbReference>
<feature type="domain" description="WRKY" evidence="8">
    <location>
        <begin position="96"/>
        <end position="164"/>
    </location>
</feature>
<evidence type="ECO:0000313" key="9">
    <source>
        <dbReference type="EMBL" id="GKU96691.1"/>
    </source>
</evidence>
<evidence type="ECO:0000256" key="5">
    <source>
        <dbReference type="ARBA" id="ARBA00023242"/>
    </source>
</evidence>
<sequence length="327" mass="37188">MEKDMDLEQWSLSDDLTEEEDISMQFQNHLNPSSSTEAQLLSGEETLRSHVKELPPGNSGVLSEAVTHSAASDYRDVPRERKAMATWTQLFKVPTGSQVPLDDGYSWRKYGQKDILGSKYPRGYYRCTHRHSQGCQATKQVQRSNDDPSIFEVIYRGRHTCEQSSSRLPQQIEAESEEKPEKSKMVSFGRILVTANFVLELPSAVFDQLSSIPKPLYAMTLMLLSFAGLVLCIVELVYQGRKKRVTWTRRQNNRNSSFSKIVDVVGFTCAVCQSILTTANYVLLIQHTKIQIQISVWPVIFAFVLLCSKFCDKTDESGRERSLRNEV</sequence>
<organism evidence="9 10">
    <name type="scientific">Rubroshorea leprosula</name>
    <dbReference type="NCBI Taxonomy" id="152421"/>
    <lineage>
        <taxon>Eukaryota</taxon>
        <taxon>Viridiplantae</taxon>
        <taxon>Streptophyta</taxon>
        <taxon>Embryophyta</taxon>
        <taxon>Tracheophyta</taxon>
        <taxon>Spermatophyta</taxon>
        <taxon>Magnoliopsida</taxon>
        <taxon>eudicotyledons</taxon>
        <taxon>Gunneridae</taxon>
        <taxon>Pentapetalae</taxon>
        <taxon>rosids</taxon>
        <taxon>malvids</taxon>
        <taxon>Malvales</taxon>
        <taxon>Dipterocarpaceae</taxon>
        <taxon>Rubroshorea</taxon>
    </lineage>
</organism>
<dbReference type="GO" id="GO:0005634">
    <property type="term" value="C:nucleus"/>
    <property type="evidence" value="ECO:0007669"/>
    <property type="project" value="UniProtKB-SubCell"/>
</dbReference>
<reference evidence="9 10" key="1">
    <citation type="journal article" date="2021" name="Commun. Biol.">
        <title>The genome of Shorea leprosula (Dipterocarpaceae) highlights the ecological relevance of drought in aseasonal tropical rainforests.</title>
        <authorList>
            <person name="Ng K.K.S."/>
            <person name="Kobayashi M.J."/>
            <person name="Fawcett J.A."/>
            <person name="Hatakeyama M."/>
            <person name="Paape T."/>
            <person name="Ng C.H."/>
            <person name="Ang C.C."/>
            <person name="Tnah L.H."/>
            <person name="Lee C.T."/>
            <person name="Nishiyama T."/>
            <person name="Sese J."/>
            <person name="O'Brien M.J."/>
            <person name="Copetti D."/>
            <person name="Mohd Noor M.I."/>
            <person name="Ong R.C."/>
            <person name="Putra M."/>
            <person name="Sireger I.Z."/>
            <person name="Indrioko S."/>
            <person name="Kosugi Y."/>
            <person name="Izuno A."/>
            <person name="Isagi Y."/>
            <person name="Lee S.L."/>
            <person name="Shimizu K.K."/>
        </authorList>
    </citation>
    <scope>NUCLEOTIDE SEQUENCE [LARGE SCALE GENOMIC DNA]</scope>
    <source>
        <strain evidence="9">214</strain>
    </source>
</reference>
<dbReference type="InterPro" id="IPR003657">
    <property type="entry name" value="WRKY_dom"/>
</dbReference>
<dbReference type="GO" id="GO:0010150">
    <property type="term" value="P:leaf senescence"/>
    <property type="evidence" value="ECO:0007669"/>
    <property type="project" value="UniProtKB-ARBA"/>
</dbReference>
<dbReference type="PANTHER" id="PTHR32096">
    <property type="entry name" value="WRKY TRANSCRIPTION FACTOR 30-RELATED-RELATED"/>
    <property type="match status" value="1"/>
</dbReference>
<keyword evidence="5" id="KW-0539">Nucleus</keyword>
<feature type="transmembrane region" description="Helical" evidence="7">
    <location>
        <begin position="290"/>
        <end position="311"/>
    </location>
</feature>
<feature type="transmembrane region" description="Helical" evidence="7">
    <location>
        <begin position="216"/>
        <end position="240"/>
    </location>
</feature>
<dbReference type="InterPro" id="IPR044810">
    <property type="entry name" value="WRKY_plant"/>
</dbReference>